<dbReference type="InterPro" id="IPR007630">
    <property type="entry name" value="RNA_pol_sigma70_r4"/>
</dbReference>
<dbReference type="GO" id="GO:0006352">
    <property type="term" value="P:DNA-templated transcription initiation"/>
    <property type="evidence" value="ECO:0007669"/>
    <property type="project" value="InterPro"/>
</dbReference>
<evidence type="ECO:0000313" key="3">
    <source>
        <dbReference type="EMBL" id="KKT52328.1"/>
    </source>
</evidence>
<dbReference type="GO" id="GO:0003700">
    <property type="term" value="F:DNA-binding transcription factor activity"/>
    <property type="evidence" value="ECO:0007669"/>
    <property type="project" value="InterPro"/>
</dbReference>
<gene>
    <name evidence="3" type="ORF">VE96_C0020G0003</name>
</gene>
<dbReference type="PANTHER" id="PTHR30603">
    <property type="entry name" value="RNA POLYMERASE SIGMA FACTOR RPO"/>
    <property type="match status" value="1"/>
</dbReference>
<dbReference type="CDD" id="cd06171">
    <property type="entry name" value="Sigma70_r4"/>
    <property type="match status" value="1"/>
</dbReference>
<feature type="domain" description="HTH HARE-type" evidence="2">
    <location>
        <begin position="250"/>
        <end position="314"/>
    </location>
</feature>
<dbReference type="EMBL" id="LCIJ01000020">
    <property type="protein sequence ID" value="KKT52328.1"/>
    <property type="molecule type" value="Genomic_DNA"/>
</dbReference>
<dbReference type="Gene3D" id="1.10.10.1250">
    <property type="entry name" value="RNA polymerase, subunit delta, N-terminal domain"/>
    <property type="match status" value="1"/>
</dbReference>
<dbReference type="InterPro" id="IPR050239">
    <property type="entry name" value="Sigma-70_RNA_pol_init_factors"/>
</dbReference>
<evidence type="ECO:0000313" key="4">
    <source>
        <dbReference type="Proteomes" id="UP000034752"/>
    </source>
</evidence>
<dbReference type="InterPro" id="IPR007759">
    <property type="entry name" value="Asxl_HARE-HTH"/>
</dbReference>
<dbReference type="PANTHER" id="PTHR30603:SF47">
    <property type="entry name" value="RNA POLYMERASE SIGMA FACTOR SIGD, CHLOROPLASTIC"/>
    <property type="match status" value="1"/>
</dbReference>
<evidence type="ECO:0000259" key="2">
    <source>
        <dbReference type="PROSITE" id="PS51913"/>
    </source>
</evidence>
<dbReference type="PROSITE" id="PS51913">
    <property type="entry name" value="HTH_HARE"/>
    <property type="match status" value="1"/>
</dbReference>
<keyword evidence="1" id="KW-0804">Transcription</keyword>
<dbReference type="PROSITE" id="PS00716">
    <property type="entry name" value="SIGMA70_2"/>
    <property type="match status" value="1"/>
</dbReference>
<comment type="caution">
    <text evidence="3">The sequence shown here is derived from an EMBL/GenBank/DDBJ whole genome shotgun (WGS) entry which is preliminary data.</text>
</comment>
<dbReference type="Pfam" id="PF04545">
    <property type="entry name" value="Sigma70_r4"/>
    <property type="match status" value="1"/>
</dbReference>
<proteinExistence type="predicted"/>
<dbReference type="InterPro" id="IPR038087">
    <property type="entry name" value="RNAP_delta_N_dom_sf"/>
</dbReference>
<dbReference type="PATRIC" id="fig|1620410.3.peg.304"/>
<protein>
    <submittedName>
        <fullName evidence="3">Sigma-70 region 4 domain protein</fullName>
    </submittedName>
</protein>
<reference evidence="3 4" key="1">
    <citation type="journal article" date="2015" name="Nature">
        <title>rRNA introns, odd ribosomes, and small enigmatic genomes across a large radiation of phyla.</title>
        <authorList>
            <person name="Brown C.T."/>
            <person name="Hug L.A."/>
            <person name="Thomas B.C."/>
            <person name="Sharon I."/>
            <person name="Castelle C.J."/>
            <person name="Singh A."/>
            <person name="Wilkins M.J."/>
            <person name="Williams K.H."/>
            <person name="Banfield J.F."/>
        </authorList>
    </citation>
    <scope>NUCLEOTIDE SEQUENCE [LARGE SCALE GENOMIC DNA]</scope>
</reference>
<dbReference type="Gene3D" id="1.10.10.10">
    <property type="entry name" value="Winged helix-like DNA-binding domain superfamily/Winged helix DNA-binding domain"/>
    <property type="match status" value="1"/>
</dbReference>
<evidence type="ECO:0000256" key="1">
    <source>
        <dbReference type="ARBA" id="ARBA00023163"/>
    </source>
</evidence>
<sequence>MEDLHSTQPEDNLPEAHDSILDKVLAENESKSFSSTRPYKIVSQIINSLKSRERDVILSRYGLASAEVLKETLEEIGKRFGVTRERVRQIESATLKKINKKYSTQLKPVLKTIAGYVDSLGGVVELEDLADYLHLNLVGAEAELERRALRLIMGAYDKISPLRKFPLFKEGWMRKELSEKLLTDIQAIAKSVLEGSRESLAEDDLIAKILIQLPTIDRALVAGVLRIDPAVSLDNHGKWGLVSWPQVKPKRIRDKIFLVLEEIGKPLHFVKIAELIKEKYSLNKPVLSRTVHNELIGDDRFVLVGRGIYALKKWGYQPGVVADVIKDVLRQAGRPLTVTELVTAVLQKRQVKKNTIIANLQNRNLFKKVAKSTYTLTDSDHLATSNTNQ</sequence>
<name>A0A0G1I0H5_UNCK3</name>
<dbReference type="InterPro" id="IPR013324">
    <property type="entry name" value="RNA_pol_sigma_r3/r4-like"/>
</dbReference>
<accession>A0A0G1I0H5</accession>
<dbReference type="InterPro" id="IPR036388">
    <property type="entry name" value="WH-like_DNA-bd_sf"/>
</dbReference>
<dbReference type="AlphaFoldDB" id="A0A0G1I0H5"/>
<dbReference type="SUPFAM" id="SSF88659">
    <property type="entry name" value="Sigma3 and sigma4 domains of RNA polymerase sigma factors"/>
    <property type="match status" value="1"/>
</dbReference>
<dbReference type="InterPro" id="IPR000943">
    <property type="entry name" value="RNA_pol_sigma70"/>
</dbReference>
<organism evidence="3 4">
    <name type="scientific">candidate division Kazan bacterium GW2011_GWA1_44_22</name>
    <dbReference type="NCBI Taxonomy" id="1620410"/>
    <lineage>
        <taxon>Bacteria</taxon>
        <taxon>Bacteria division Kazan-3B-28</taxon>
    </lineage>
</organism>
<dbReference type="Proteomes" id="UP000034752">
    <property type="component" value="Unassembled WGS sequence"/>
</dbReference>